<organism evidence="1 2">
    <name type="scientific">Rhodococcus erythropolis</name>
    <name type="common">Arthrobacter picolinophilus</name>
    <dbReference type="NCBI Taxonomy" id="1833"/>
    <lineage>
        <taxon>Bacteria</taxon>
        <taxon>Bacillati</taxon>
        <taxon>Actinomycetota</taxon>
        <taxon>Actinomycetes</taxon>
        <taxon>Mycobacteriales</taxon>
        <taxon>Nocardiaceae</taxon>
        <taxon>Rhodococcus</taxon>
        <taxon>Rhodococcus erythropolis group</taxon>
    </lineage>
</organism>
<proteinExistence type="predicted"/>
<sequence length="160" mass="17909">MARSRVQTGRYTAEIDDDFVVFLIGIRINKLWKIHKWIGPFLSMPRMLRELRLQPDKGLLGARIALGGRTFTVVQYWRSFDQLEAFAKNPNDPHLPAWKAFNKKVGASGDVGVYHETYRVGAGQHESIYSNMPVMGLAAAGRSVAVGKHSETARARIAGR</sequence>
<evidence type="ECO:0000313" key="1">
    <source>
        <dbReference type="EMBL" id="WMN03090.1"/>
    </source>
</evidence>
<reference evidence="1" key="1">
    <citation type="submission" date="2023-08" db="EMBL/GenBank/DDBJ databases">
        <title>Isolation and Characterization of Rhodococcus erythropolis MGMM8.</title>
        <authorList>
            <person name="Diabankana R.G.C."/>
            <person name="Afordoanyi D.M."/>
            <person name="Validov S.Z."/>
        </authorList>
    </citation>
    <scope>NUCLEOTIDE SEQUENCE</scope>
    <source>
        <strain evidence="1">MGMM8</strain>
        <plasmid evidence="1">pMGMM8_1</plasmid>
    </source>
</reference>
<dbReference type="EMBL" id="CP133191">
    <property type="protein sequence ID" value="WMN03090.1"/>
    <property type="molecule type" value="Genomic_DNA"/>
</dbReference>
<dbReference type="Proteomes" id="UP001230933">
    <property type="component" value="Plasmid pMGMM8_1"/>
</dbReference>
<dbReference type="Pfam" id="PF13826">
    <property type="entry name" value="Monooxy_af470-like"/>
    <property type="match status" value="1"/>
</dbReference>
<gene>
    <name evidence="1" type="ORF">QIE55_32300</name>
</gene>
<dbReference type="InterPro" id="IPR025444">
    <property type="entry name" value="Monooxy_af470"/>
</dbReference>
<evidence type="ECO:0000313" key="2">
    <source>
        <dbReference type="Proteomes" id="UP001230933"/>
    </source>
</evidence>
<name>A0AAX4A0D2_RHOER</name>
<geneLocation type="plasmid" evidence="1 2">
    <name>pMGMM8_1</name>
</geneLocation>
<dbReference type="AlphaFoldDB" id="A0AAX4A0D2"/>
<dbReference type="RefSeq" id="WP_308372611.1">
    <property type="nucleotide sequence ID" value="NZ_CP133191.1"/>
</dbReference>
<accession>A0AAX4A0D2</accession>
<keyword evidence="1" id="KW-0614">Plasmid</keyword>
<protein>
    <submittedName>
        <fullName evidence="1">DUF4188 domain-containing protein</fullName>
    </submittedName>
</protein>